<keyword evidence="5" id="KW-0472">Membrane</keyword>
<keyword evidence="4 5" id="KW-0408">Iron</keyword>
<keyword evidence="5" id="KW-0999">Mitochondrion inner membrane</keyword>
<organism evidence="7 8">
    <name type="scientific">Prunus avium</name>
    <name type="common">Cherry</name>
    <name type="synonym">Cerasus avium</name>
    <dbReference type="NCBI Taxonomy" id="42229"/>
    <lineage>
        <taxon>Eukaryota</taxon>
        <taxon>Viridiplantae</taxon>
        <taxon>Streptophyta</taxon>
        <taxon>Embryophyta</taxon>
        <taxon>Tracheophyta</taxon>
        <taxon>Spermatophyta</taxon>
        <taxon>Magnoliopsida</taxon>
        <taxon>eudicotyledons</taxon>
        <taxon>Gunneridae</taxon>
        <taxon>Pentapetalae</taxon>
        <taxon>rosids</taxon>
        <taxon>fabids</taxon>
        <taxon>Rosales</taxon>
        <taxon>Rosaceae</taxon>
        <taxon>Amygdaloideae</taxon>
        <taxon>Amygdaleae</taxon>
        <taxon>Prunus</taxon>
    </lineage>
</organism>
<keyword evidence="3 5" id="KW-0479">Metal-binding</keyword>
<accession>A0A6P5T1Q8</accession>
<dbReference type="PANTHER" id="PTHR47601">
    <property type="match status" value="1"/>
</dbReference>
<evidence type="ECO:0000313" key="8">
    <source>
        <dbReference type="RefSeq" id="XP_021820772.1"/>
    </source>
</evidence>
<reference evidence="8" key="1">
    <citation type="submission" date="2025-08" db="UniProtKB">
        <authorList>
            <consortium name="RefSeq"/>
        </authorList>
    </citation>
    <scope>IDENTIFICATION</scope>
</reference>
<protein>
    <recommendedName>
        <fullName evidence="5">Cytochrome c-type biogenesis protein</fullName>
    </recommendedName>
</protein>
<dbReference type="InterPro" id="IPR038297">
    <property type="entry name" value="CcmH/CycL/NrfF/Ccl2_sf"/>
</dbReference>
<dbReference type="Gene3D" id="1.10.8.640">
    <property type="entry name" value="Cytochrome C biogenesis protein"/>
    <property type="match status" value="1"/>
</dbReference>
<keyword evidence="5" id="KW-1133">Transmembrane helix</keyword>
<dbReference type="GO" id="GO:0046872">
    <property type="term" value="F:metal ion binding"/>
    <property type="evidence" value="ECO:0007669"/>
    <property type="project" value="UniProtKB-KW"/>
</dbReference>
<evidence type="ECO:0000256" key="4">
    <source>
        <dbReference type="ARBA" id="ARBA00023004"/>
    </source>
</evidence>
<evidence type="ECO:0000256" key="5">
    <source>
        <dbReference type="RuleBase" id="RU364112"/>
    </source>
</evidence>
<evidence type="ECO:0000256" key="1">
    <source>
        <dbReference type="ARBA" id="ARBA00010342"/>
    </source>
</evidence>
<dbReference type="Pfam" id="PF03918">
    <property type="entry name" value="CcmH"/>
    <property type="match status" value="1"/>
</dbReference>
<evidence type="ECO:0000256" key="2">
    <source>
        <dbReference type="ARBA" id="ARBA00022617"/>
    </source>
</evidence>
<keyword evidence="5" id="KW-0496">Mitochondrion</keyword>
<sequence length="128" mass="14312">MRTISVFIRCVFSASQAYIAILLINLIHVEIHDGKSDKEIYKKLEEDFGEIVLCSPKFDLQTVLVVSPLLIAAFAGVRGVPLTPNKKQTMLDLLTLPPSRGMKLRNYGTMVCLLPDQTFFVSIQGRSK</sequence>
<keyword evidence="7" id="KW-1185">Reference proteome</keyword>
<feature type="transmembrane region" description="Helical" evidence="5">
    <location>
        <begin position="60"/>
        <end position="80"/>
    </location>
</feature>
<keyword evidence="2 5" id="KW-0349">Heme</keyword>
<comment type="similarity">
    <text evidence="1 5">Belongs to the CcmH/CycL/Ccl2/NrfF family.</text>
</comment>
<evidence type="ECO:0000256" key="3">
    <source>
        <dbReference type="ARBA" id="ARBA00022723"/>
    </source>
</evidence>
<dbReference type="AlphaFoldDB" id="A0A6P5T1Q8"/>
<comment type="subcellular location">
    <subcellularLocation>
        <location evidence="5">Mitochondrion inner membrane</location>
    </subcellularLocation>
</comment>
<feature type="domain" description="CcmH/CycL/Ccl2/NrfF N-terminal" evidence="6">
    <location>
        <begin position="14"/>
        <end position="80"/>
    </location>
</feature>
<gene>
    <name evidence="8" type="primary">LOC110762445</name>
</gene>
<dbReference type="RefSeq" id="XP_021820772.1">
    <property type="nucleotide sequence ID" value="XM_021965080.1"/>
</dbReference>
<dbReference type="Proteomes" id="UP000515124">
    <property type="component" value="Unplaced"/>
</dbReference>
<dbReference type="InterPro" id="IPR005616">
    <property type="entry name" value="CcmH/CycL/Ccl2/NrfF_N"/>
</dbReference>
<dbReference type="PANTHER" id="PTHR47601:SF1">
    <property type="entry name" value="CYTOCHROME C-TYPE BIOGENESIS CCMH-LIKE MITOCHONDRIAL PROTEIN"/>
    <property type="match status" value="1"/>
</dbReference>
<proteinExistence type="inferred from homology"/>
<evidence type="ECO:0000313" key="7">
    <source>
        <dbReference type="Proteomes" id="UP000515124"/>
    </source>
</evidence>
<evidence type="ECO:0000259" key="6">
    <source>
        <dbReference type="Pfam" id="PF03918"/>
    </source>
</evidence>
<feature type="transmembrane region" description="Helical" evidence="5">
    <location>
        <begin position="7"/>
        <end position="27"/>
    </location>
</feature>
<dbReference type="GO" id="GO:0005743">
    <property type="term" value="C:mitochondrial inner membrane"/>
    <property type="evidence" value="ECO:0007669"/>
    <property type="project" value="UniProtKB-SubCell"/>
</dbReference>
<dbReference type="GeneID" id="110762445"/>
<name>A0A6P5T1Q8_PRUAV</name>
<dbReference type="KEGG" id="pavi:110762445"/>
<keyword evidence="5" id="KW-0812">Transmembrane</keyword>